<dbReference type="InterPro" id="IPR050196">
    <property type="entry name" value="Cytochrome_P450_Monoox"/>
</dbReference>
<dbReference type="EMBL" id="JASJQH010000532">
    <property type="protein sequence ID" value="KAK9763912.1"/>
    <property type="molecule type" value="Genomic_DNA"/>
</dbReference>
<keyword evidence="6 7" id="KW-0503">Monooxygenase</keyword>
<dbReference type="PRINTS" id="PR00463">
    <property type="entry name" value="EP450I"/>
</dbReference>
<evidence type="ECO:0000256" key="2">
    <source>
        <dbReference type="ARBA" id="ARBA00022617"/>
    </source>
</evidence>
<evidence type="ECO:0000256" key="7">
    <source>
        <dbReference type="RuleBase" id="RU000461"/>
    </source>
</evidence>
<evidence type="ECO:0000256" key="6">
    <source>
        <dbReference type="ARBA" id="ARBA00023033"/>
    </source>
</evidence>
<sequence length="508" mass="57750">MWLLSIIFIVFAGVFVKYRKSRSSEFDRLPSTPDLSAAYLLFTGVDIAKILDQCYLSPMNPGGIAKTYIKGNAGLLVSKVEYFKHVLTNTSSYISYRLLLRSLSEFMFVEMFPKIPILTAPHALVNKLLGNNIVFSNGKDWRLRRDVINQQFRMGWEPDRFSSSVLDFFECVDSMESVPDLYHIMELMTLDTLGKVLFGFHFEALRKPEGEYISTYFKAIKAAFNVLYIAIPILDRFPTPGRTKGHLAVKEFRDLLGTLAIAKSKEIENQLNDPEKIPSDLLTVLVQSWLDKRLTFEEIIDEMVTLIIAGHDTTANTLSCALYLLAEQSEIQTKAREEINSIFEGHTSTVDIPSSDQIKSLHYLEAIIKETLRLYPPTPILLTHAAAENTRIGNIAIPKGTLINLNFYAMHRCEEYWDEPNLFKPDRWLSPEGTVKNLPSWGPFSDGIRTCIGKSFAMAEMKIALSMIVRRYYLTLPETSSGESGLQFEAEMIFKAKNLHLQFTKISD</sequence>
<dbReference type="InterPro" id="IPR017972">
    <property type="entry name" value="Cyt_P450_CS"/>
</dbReference>
<dbReference type="GO" id="GO:0000249">
    <property type="term" value="F:C-22 sterol desaturase (NADPH) activity"/>
    <property type="evidence" value="ECO:0007669"/>
    <property type="project" value="UniProtKB-EC"/>
</dbReference>
<feature type="signal peptide" evidence="8">
    <location>
        <begin position="1"/>
        <end position="23"/>
    </location>
</feature>
<keyword evidence="3 7" id="KW-0479">Metal-binding</keyword>
<dbReference type="PRINTS" id="PR00385">
    <property type="entry name" value="P450"/>
</dbReference>
<organism evidence="9 10">
    <name type="scientific">Basidiobolus ranarum</name>
    <dbReference type="NCBI Taxonomy" id="34480"/>
    <lineage>
        <taxon>Eukaryota</taxon>
        <taxon>Fungi</taxon>
        <taxon>Fungi incertae sedis</taxon>
        <taxon>Zoopagomycota</taxon>
        <taxon>Entomophthoromycotina</taxon>
        <taxon>Basidiobolomycetes</taxon>
        <taxon>Basidiobolales</taxon>
        <taxon>Basidiobolaceae</taxon>
        <taxon>Basidiobolus</taxon>
    </lineage>
</organism>
<evidence type="ECO:0000313" key="10">
    <source>
        <dbReference type="Proteomes" id="UP001479436"/>
    </source>
</evidence>
<evidence type="ECO:0000256" key="3">
    <source>
        <dbReference type="ARBA" id="ARBA00022723"/>
    </source>
</evidence>
<proteinExistence type="inferred from homology"/>
<accession>A0ABR2WQX3</accession>
<keyword evidence="4 7" id="KW-0560">Oxidoreductase</keyword>
<keyword evidence="10" id="KW-1185">Reference proteome</keyword>
<keyword evidence="2 7" id="KW-0349">Heme</keyword>
<dbReference type="Gene3D" id="1.10.630.10">
    <property type="entry name" value="Cytochrome P450"/>
    <property type="match status" value="1"/>
</dbReference>
<dbReference type="EC" id="1.14.19.41" evidence="9"/>
<reference evidence="9 10" key="1">
    <citation type="submission" date="2023-04" db="EMBL/GenBank/DDBJ databases">
        <title>Genome of Basidiobolus ranarum AG-B5.</title>
        <authorList>
            <person name="Stajich J.E."/>
            <person name="Carter-House D."/>
            <person name="Gryganskyi A."/>
        </authorList>
    </citation>
    <scope>NUCLEOTIDE SEQUENCE [LARGE SCALE GENOMIC DNA]</scope>
    <source>
        <strain evidence="9 10">AG-B5</strain>
    </source>
</reference>
<dbReference type="PROSITE" id="PS00086">
    <property type="entry name" value="CYTOCHROME_P450"/>
    <property type="match status" value="1"/>
</dbReference>
<keyword evidence="8" id="KW-0732">Signal</keyword>
<name>A0ABR2WQX3_9FUNG</name>
<evidence type="ECO:0000256" key="1">
    <source>
        <dbReference type="ARBA" id="ARBA00010617"/>
    </source>
</evidence>
<keyword evidence="5 7" id="KW-0408">Iron</keyword>
<evidence type="ECO:0000313" key="9">
    <source>
        <dbReference type="EMBL" id="KAK9763912.1"/>
    </source>
</evidence>
<dbReference type="PANTHER" id="PTHR24291:SF50">
    <property type="entry name" value="BIFUNCTIONAL ALBAFLAVENONE MONOOXYGENASE_TERPENE SYNTHASE"/>
    <property type="match status" value="1"/>
</dbReference>
<comment type="caution">
    <text evidence="9">The sequence shown here is derived from an EMBL/GenBank/DDBJ whole genome shotgun (WGS) entry which is preliminary data.</text>
</comment>
<dbReference type="Pfam" id="PF00067">
    <property type="entry name" value="p450"/>
    <property type="match status" value="1"/>
</dbReference>
<evidence type="ECO:0000256" key="4">
    <source>
        <dbReference type="ARBA" id="ARBA00023002"/>
    </source>
</evidence>
<feature type="chain" id="PRO_5045286618" evidence="8">
    <location>
        <begin position="24"/>
        <end position="508"/>
    </location>
</feature>
<dbReference type="InterPro" id="IPR001128">
    <property type="entry name" value="Cyt_P450"/>
</dbReference>
<comment type="similarity">
    <text evidence="1 7">Belongs to the cytochrome P450 family.</text>
</comment>
<dbReference type="Proteomes" id="UP001479436">
    <property type="component" value="Unassembled WGS sequence"/>
</dbReference>
<dbReference type="InterPro" id="IPR036396">
    <property type="entry name" value="Cyt_P450_sf"/>
</dbReference>
<gene>
    <name evidence="9" type="primary">ERG5_1</name>
    <name evidence="9" type="ORF">K7432_009016</name>
</gene>
<evidence type="ECO:0000256" key="8">
    <source>
        <dbReference type="SAM" id="SignalP"/>
    </source>
</evidence>
<protein>
    <submittedName>
        <fullName evidence="9">RNA polymerase C-22 sterol desaturase</fullName>
        <ecNumber evidence="9">1.14.19.41</ecNumber>
    </submittedName>
</protein>
<dbReference type="InterPro" id="IPR002401">
    <property type="entry name" value="Cyt_P450_E_grp-I"/>
</dbReference>
<evidence type="ECO:0000256" key="5">
    <source>
        <dbReference type="ARBA" id="ARBA00023004"/>
    </source>
</evidence>
<dbReference type="PANTHER" id="PTHR24291">
    <property type="entry name" value="CYTOCHROME P450 FAMILY 4"/>
    <property type="match status" value="1"/>
</dbReference>
<dbReference type="SUPFAM" id="SSF48264">
    <property type="entry name" value="Cytochrome P450"/>
    <property type="match status" value="1"/>
</dbReference>